<evidence type="ECO:0000313" key="6">
    <source>
        <dbReference type="Proteomes" id="UP000243151"/>
    </source>
</evidence>
<dbReference type="Pfam" id="PF01832">
    <property type="entry name" value="Glucosaminidase"/>
    <property type="match status" value="1"/>
</dbReference>
<evidence type="ECO:0000256" key="1">
    <source>
        <dbReference type="ARBA" id="ARBA00022801"/>
    </source>
</evidence>
<evidence type="ECO:0000259" key="4">
    <source>
        <dbReference type="SMART" id="SM00047"/>
    </source>
</evidence>
<dbReference type="PANTHER" id="PTHR33308:SF10">
    <property type="entry name" value="EXO-GLUCOSAMINIDASE LYTG"/>
    <property type="match status" value="1"/>
</dbReference>
<dbReference type="PANTHER" id="PTHR33308">
    <property type="entry name" value="PEPTIDOGLYCAN HYDROLASE FLGJ"/>
    <property type="match status" value="1"/>
</dbReference>
<dbReference type="GO" id="GO:0004040">
    <property type="term" value="F:amidase activity"/>
    <property type="evidence" value="ECO:0007669"/>
    <property type="project" value="InterPro"/>
</dbReference>
<reference evidence="5 6" key="1">
    <citation type="journal article" date="2003" name="Microbiology">
        <title>pGIL01, a linear tectiviral plasmid prophage originating from Bacillus thuringiensis serovar israelensis.</title>
        <authorList>
            <person name="Verheust C."/>
            <person name="Jensen G."/>
            <person name="Mahillon J."/>
        </authorList>
    </citation>
    <scope>NUCLEOTIDE SEQUENCE [LARGE SCALE GENOMIC DNA]</scope>
    <source>
        <strain evidence="5 6">AM65-52</strain>
    </source>
</reference>
<accession>A0A160LKR7</accession>
<name>A0A160LKR7_9VIRU</name>
<organism evidence="5 6">
    <name type="scientific">Bacillus phage pGIL02</name>
    <dbReference type="NCBI Taxonomy" id="1768917"/>
    <lineage>
        <taxon>Viruses</taxon>
        <taxon>Varidnaviria</taxon>
        <taxon>Bamfordvirae</taxon>
        <taxon>Preplasmiviricota</taxon>
        <taxon>Prepoliviricotina</taxon>
        <taxon>Tectiliviricetes</taxon>
        <taxon>Kalamavirales</taxon>
        <taxon>Tectiviridae</taxon>
        <taxon>Betatectivirus</taxon>
        <taxon>Betatectivirus Bam35</taxon>
    </lineage>
</organism>
<gene>
    <name evidence="5" type="ORF">ATN07_34630</name>
</gene>
<sequence>MALDVRPFINDAQRIQKETGIPASIILGQMVFESSGSNPGGMSGLAYNSKNLFGIKGVGPAGTTTVWSMEYDKGGGRVSGFRKYNSYYESMLDHARLLQTPRYASQLQNAKTFEDFARGIKAGGYATDPNYAGQLISIIKQNGLDKYDDGTPYTGEGSVPAGGGSDKRGIFTSVANGVIRALLILLAFVACVLFFAKAFPQVEATAKSGAKKVTKSSPRSKGYKKVKPKGGATNGGTTGTQTKRQVEASI</sequence>
<keyword evidence="1" id="KW-0378">Hydrolase</keyword>
<dbReference type="Proteomes" id="UP000243151">
    <property type="component" value="Segment"/>
</dbReference>
<keyword evidence="3" id="KW-1133">Transmembrane helix</keyword>
<evidence type="ECO:0000256" key="3">
    <source>
        <dbReference type="SAM" id="Phobius"/>
    </source>
</evidence>
<dbReference type="SMART" id="SM00047">
    <property type="entry name" value="LYZ2"/>
    <property type="match status" value="1"/>
</dbReference>
<dbReference type="Gene3D" id="1.10.530.10">
    <property type="match status" value="1"/>
</dbReference>
<dbReference type="PRINTS" id="PR01002">
    <property type="entry name" value="FLGFLGJ"/>
</dbReference>
<feature type="domain" description="Mannosyl-glycoprotein endo-beta-N-acetylglucosamidase-like" evidence="4">
    <location>
        <begin position="1"/>
        <end position="148"/>
    </location>
</feature>
<dbReference type="InterPro" id="IPR002901">
    <property type="entry name" value="MGlyc_endo_b_GlcNAc-like_dom"/>
</dbReference>
<keyword evidence="3" id="KW-0472">Membrane</keyword>
<evidence type="ECO:0000256" key="2">
    <source>
        <dbReference type="SAM" id="MobiDB-lite"/>
    </source>
</evidence>
<feature type="region of interest" description="Disordered" evidence="2">
    <location>
        <begin position="208"/>
        <end position="250"/>
    </location>
</feature>
<protein>
    <submittedName>
        <fullName evidence="5">N-acetylmuramoyl-L-alanine amidase</fullName>
    </submittedName>
</protein>
<dbReference type="InterPro" id="IPR051056">
    <property type="entry name" value="Glycosyl_Hydrolase_73"/>
</dbReference>
<evidence type="ECO:0000313" key="5">
    <source>
        <dbReference type="EMBL" id="AND28843.1"/>
    </source>
</evidence>
<dbReference type="EMBL" id="CP013282">
    <property type="protein sequence ID" value="AND28843.1"/>
    <property type="molecule type" value="Genomic_DNA"/>
</dbReference>
<keyword evidence="3" id="KW-0812">Transmembrane</keyword>
<reference evidence="5 6" key="2">
    <citation type="journal article" date="2017" name="Res. Microbiol.">
        <title>Comparative genomics of extrachromosomal elements in Bacillus thuringiensis subsp. israelensis.</title>
        <authorList>
            <person name="Bolotin A."/>
            <person name="Gillis A."/>
            <person name="Sanchis V."/>
            <person name="Nielsen-LeRoux C."/>
            <person name="Mahillon J."/>
            <person name="Lereclus D."/>
            <person name="Sorokin A."/>
        </authorList>
    </citation>
    <scope>NUCLEOTIDE SEQUENCE [LARGE SCALE GENOMIC DNA]</scope>
    <source>
        <strain evidence="5 6">AM65-52</strain>
    </source>
</reference>
<feature type="transmembrane region" description="Helical" evidence="3">
    <location>
        <begin position="177"/>
        <end position="196"/>
    </location>
</feature>
<proteinExistence type="predicted"/>